<dbReference type="InterPro" id="IPR009057">
    <property type="entry name" value="Homeodomain-like_sf"/>
</dbReference>
<feature type="domain" description="HTH araC/xylS-type" evidence="4">
    <location>
        <begin position="8"/>
        <end position="106"/>
    </location>
</feature>
<dbReference type="InterPro" id="IPR020449">
    <property type="entry name" value="Tscrpt_reg_AraC-type_HTH"/>
</dbReference>
<dbReference type="GO" id="GO:0043565">
    <property type="term" value="F:sequence-specific DNA binding"/>
    <property type="evidence" value="ECO:0007669"/>
    <property type="project" value="InterPro"/>
</dbReference>
<proteinExistence type="predicted"/>
<reference evidence="5 6" key="1">
    <citation type="submission" date="2016-10" db="EMBL/GenBank/DDBJ databases">
        <title>Complete Genome Sequence of Peptococcaceae strain DCMF.</title>
        <authorList>
            <person name="Edwards R.J."/>
            <person name="Holland S.I."/>
            <person name="Deshpande N.P."/>
            <person name="Wong Y.K."/>
            <person name="Ertan H."/>
            <person name="Manefield M."/>
            <person name="Russell T.L."/>
            <person name="Lee M.J."/>
        </authorList>
    </citation>
    <scope>NUCLEOTIDE SEQUENCE [LARGE SCALE GENOMIC DNA]</scope>
    <source>
        <strain evidence="5 6">DCMF</strain>
    </source>
</reference>
<dbReference type="PROSITE" id="PS00041">
    <property type="entry name" value="HTH_ARAC_FAMILY_1"/>
    <property type="match status" value="1"/>
</dbReference>
<keyword evidence="3" id="KW-0804">Transcription</keyword>
<dbReference type="PANTHER" id="PTHR47504">
    <property type="entry name" value="RIGHT ORIGIN-BINDING PROTEIN"/>
    <property type="match status" value="1"/>
</dbReference>
<keyword evidence="1" id="KW-0805">Transcription regulation</keyword>
<accession>A0A3G1L0C1</accession>
<dbReference type="InterPro" id="IPR050959">
    <property type="entry name" value="MarA-like"/>
</dbReference>
<gene>
    <name evidence="5" type="ORF">DCMF_27060</name>
</gene>
<dbReference type="InterPro" id="IPR018062">
    <property type="entry name" value="HTH_AraC-typ_CS"/>
</dbReference>
<dbReference type="PRINTS" id="PR00032">
    <property type="entry name" value="HTHARAC"/>
</dbReference>
<keyword evidence="2" id="KW-0238">DNA-binding</keyword>
<dbReference type="GO" id="GO:0003700">
    <property type="term" value="F:DNA-binding transcription factor activity"/>
    <property type="evidence" value="ECO:0007669"/>
    <property type="project" value="InterPro"/>
</dbReference>
<dbReference type="Proteomes" id="UP000323521">
    <property type="component" value="Chromosome"/>
</dbReference>
<dbReference type="Gene3D" id="1.10.10.60">
    <property type="entry name" value="Homeodomain-like"/>
    <property type="match status" value="2"/>
</dbReference>
<evidence type="ECO:0000313" key="5">
    <source>
        <dbReference type="EMBL" id="ATW27925.1"/>
    </source>
</evidence>
<dbReference type="SMART" id="SM00342">
    <property type="entry name" value="HTH_ARAC"/>
    <property type="match status" value="1"/>
</dbReference>
<sequence>MDNKLKIQNSIDYIEKHLGEKIKLDQIAKQSYFSEFHFHRLFREAIGTTVMNYIRTRRLSEAARELVKTDAKITDIAFKYQFSSEESFSRAFKKLYGTTPRNFRKTEREIYCSKKSNTITKGPKIFSSNTTLLSRAA</sequence>
<organism evidence="5 6">
    <name type="scientific">Formimonas warabiya</name>
    <dbReference type="NCBI Taxonomy" id="1761012"/>
    <lineage>
        <taxon>Bacteria</taxon>
        <taxon>Bacillati</taxon>
        <taxon>Bacillota</taxon>
        <taxon>Clostridia</taxon>
        <taxon>Eubacteriales</taxon>
        <taxon>Peptococcaceae</taxon>
        <taxon>Candidatus Formimonas</taxon>
    </lineage>
</organism>
<dbReference type="PANTHER" id="PTHR47504:SF5">
    <property type="entry name" value="RIGHT ORIGIN-BINDING PROTEIN"/>
    <property type="match status" value="1"/>
</dbReference>
<evidence type="ECO:0000259" key="4">
    <source>
        <dbReference type="PROSITE" id="PS01124"/>
    </source>
</evidence>
<dbReference type="RefSeq" id="WP_148137319.1">
    <property type="nucleotide sequence ID" value="NZ_CP017634.1"/>
</dbReference>
<evidence type="ECO:0000256" key="3">
    <source>
        <dbReference type="ARBA" id="ARBA00023163"/>
    </source>
</evidence>
<dbReference type="Pfam" id="PF12833">
    <property type="entry name" value="HTH_18"/>
    <property type="match status" value="1"/>
</dbReference>
<name>A0A3G1L0C1_FORW1</name>
<dbReference type="SUPFAM" id="SSF46689">
    <property type="entry name" value="Homeodomain-like"/>
    <property type="match status" value="2"/>
</dbReference>
<evidence type="ECO:0000256" key="1">
    <source>
        <dbReference type="ARBA" id="ARBA00023015"/>
    </source>
</evidence>
<protein>
    <recommendedName>
        <fullName evidence="4">HTH araC/xylS-type domain-containing protein</fullName>
    </recommendedName>
</protein>
<dbReference type="AlphaFoldDB" id="A0A3G1L0C1"/>
<dbReference type="InterPro" id="IPR018060">
    <property type="entry name" value="HTH_AraC"/>
</dbReference>
<dbReference type="EMBL" id="CP017634">
    <property type="protein sequence ID" value="ATW27925.1"/>
    <property type="molecule type" value="Genomic_DNA"/>
</dbReference>
<dbReference type="OrthoDB" id="45544at2"/>
<evidence type="ECO:0000313" key="6">
    <source>
        <dbReference type="Proteomes" id="UP000323521"/>
    </source>
</evidence>
<keyword evidence="6" id="KW-1185">Reference proteome</keyword>
<dbReference type="PROSITE" id="PS01124">
    <property type="entry name" value="HTH_ARAC_FAMILY_2"/>
    <property type="match status" value="1"/>
</dbReference>
<evidence type="ECO:0000256" key="2">
    <source>
        <dbReference type="ARBA" id="ARBA00023125"/>
    </source>
</evidence>
<dbReference type="KEGG" id="fwa:DCMF_27060"/>